<sequence>MFCKRKFTTATLRQLRSISSPTHQKNINFIAFLLCCMPFAFSISVISASDKEHKDKFTIKSILMAIKMFFYCLQYPIFPNMVALLYCVLCQRCYSFIGSLTQEVRNMSPMVFGPSQQIYILRRKAKVDGVLNNIQNVFSVPIFFMLIANLSSCAIVVAWILEYSLKEYQSFMIIGTVFFVINSFSSMTAVLWMAGQVPIQLQKLKESFYEKAHLRLISVCDLNEPQYKKELLEKPDFVLTGCDIISLRRSTILGVFGTLLTYTVLAVSIKGNGVNERNATCTV</sequence>
<protein>
    <recommendedName>
        <fullName evidence="4">Gustatory receptor</fullName>
    </recommendedName>
</protein>
<name>A0AAV4SEI7_9ARAC</name>
<evidence type="ECO:0000256" key="1">
    <source>
        <dbReference type="SAM" id="Phobius"/>
    </source>
</evidence>
<comment type="caution">
    <text evidence="2">The sequence shown here is derived from an EMBL/GenBank/DDBJ whole genome shotgun (WGS) entry which is preliminary data.</text>
</comment>
<keyword evidence="1" id="KW-0472">Membrane</keyword>
<feature type="transmembrane region" description="Helical" evidence="1">
    <location>
        <begin position="26"/>
        <end position="48"/>
    </location>
</feature>
<gene>
    <name evidence="2" type="primary">AVEN_214197_1</name>
    <name evidence="2" type="ORF">CDAR_273631</name>
</gene>
<dbReference type="Proteomes" id="UP001054837">
    <property type="component" value="Unassembled WGS sequence"/>
</dbReference>
<reference evidence="2 3" key="1">
    <citation type="submission" date="2021-06" db="EMBL/GenBank/DDBJ databases">
        <title>Caerostris darwini draft genome.</title>
        <authorList>
            <person name="Kono N."/>
            <person name="Arakawa K."/>
        </authorList>
    </citation>
    <scope>NUCLEOTIDE SEQUENCE [LARGE SCALE GENOMIC DNA]</scope>
</reference>
<organism evidence="2 3">
    <name type="scientific">Caerostris darwini</name>
    <dbReference type="NCBI Taxonomy" id="1538125"/>
    <lineage>
        <taxon>Eukaryota</taxon>
        <taxon>Metazoa</taxon>
        <taxon>Ecdysozoa</taxon>
        <taxon>Arthropoda</taxon>
        <taxon>Chelicerata</taxon>
        <taxon>Arachnida</taxon>
        <taxon>Araneae</taxon>
        <taxon>Araneomorphae</taxon>
        <taxon>Entelegynae</taxon>
        <taxon>Araneoidea</taxon>
        <taxon>Araneidae</taxon>
        <taxon>Caerostris</taxon>
    </lineage>
</organism>
<feature type="transmembrane region" description="Helical" evidence="1">
    <location>
        <begin position="142"/>
        <end position="161"/>
    </location>
</feature>
<dbReference type="AlphaFoldDB" id="A0AAV4SEI7"/>
<dbReference type="EMBL" id="BPLQ01007587">
    <property type="protein sequence ID" value="GIY31007.1"/>
    <property type="molecule type" value="Genomic_DNA"/>
</dbReference>
<evidence type="ECO:0008006" key="4">
    <source>
        <dbReference type="Google" id="ProtNLM"/>
    </source>
</evidence>
<feature type="transmembrane region" description="Helical" evidence="1">
    <location>
        <begin position="68"/>
        <end position="89"/>
    </location>
</feature>
<evidence type="ECO:0000313" key="2">
    <source>
        <dbReference type="EMBL" id="GIY31007.1"/>
    </source>
</evidence>
<keyword evidence="1" id="KW-1133">Transmembrane helix</keyword>
<keyword evidence="3" id="KW-1185">Reference proteome</keyword>
<keyword evidence="1" id="KW-0812">Transmembrane</keyword>
<feature type="transmembrane region" description="Helical" evidence="1">
    <location>
        <begin position="173"/>
        <end position="195"/>
    </location>
</feature>
<evidence type="ECO:0000313" key="3">
    <source>
        <dbReference type="Proteomes" id="UP001054837"/>
    </source>
</evidence>
<proteinExistence type="predicted"/>
<accession>A0AAV4SEI7</accession>